<keyword evidence="3" id="KW-1185">Reference proteome</keyword>
<proteinExistence type="predicted"/>
<evidence type="ECO:0000313" key="2">
    <source>
        <dbReference type="EMBL" id="KAK7064208.1"/>
    </source>
</evidence>
<evidence type="ECO:0000256" key="1">
    <source>
        <dbReference type="SAM" id="Phobius"/>
    </source>
</evidence>
<protein>
    <recommendedName>
        <fullName evidence="4">MARVEL domain-containing protein</fullName>
    </recommendedName>
</protein>
<keyword evidence="1" id="KW-0472">Membrane</keyword>
<evidence type="ECO:0008006" key="4">
    <source>
        <dbReference type="Google" id="ProtNLM"/>
    </source>
</evidence>
<reference evidence="2 3" key="1">
    <citation type="journal article" date="2024" name="J Genomics">
        <title>Draft genome sequencing and assembly of Favolaschia claudopus CIRM-BRFM 2984 isolated from oak limbs.</title>
        <authorList>
            <person name="Navarro D."/>
            <person name="Drula E."/>
            <person name="Chaduli D."/>
            <person name="Cazenave R."/>
            <person name="Ahrendt S."/>
            <person name="Wang J."/>
            <person name="Lipzen A."/>
            <person name="Daum C."/>
            <person name="Barry K."/>
            <person name="Grigoriev I.V."/>
            <person name="Favel A."/>
            <person name="Rosso M.N."/>
            <person name="Martin F."/>
        </authorList>
    </citation>
    <scope>NUCLEOTIDE SEQUENCE [LARGE SCALE GENOMIC DNA]</scope>
    <source>
        <strain evidence="2 3">CIRM-BRFM 2984</strain>
    </source>
</reference>
<evidence type="ECO:0000313" key="3">
    <source>
        <dbReference type="Proteomes" id="UP001362999"/>
    </source>
</evidence>
<dbReference type="AlphaFoldDB" id="A0AAW0EJ10"/>
<keyword evidence="1" id="KW-1133">Transmembrane helix</keyword>
<name>A0AAW0EJ10_9AGAR</name>
<feature type="transmembrane region" description="Helical" evidence="1">
    <location>
        <begin position="83"/>
        <end position="107"/>
    </location>
</feature>
<sequence>MYPRHLRTKRPLSSRRLLRSRRFPFNLVAAVWMSLDRETRRQHSNYHPFLFTMMLLVGVAEAGLTAFLINAGNASGTWPSPRYHSLLLLILFNAAWTVAFSVAYILFLVDGAKHVLANIASSICWLCVTVTLWGAAAGLFQVTRMGGICANSHTISRCRQSLTVLALSWIEFTLSAVTLFWTCVWVGSSGLRHSRDSLAVRDSRRMV</sequence>
<organism evidence="2 3">
    <name type="scientific">Favolaschia claudopus</name>
    <dbReference type="NCBI Taxonomy" id="2862362"/>
    <lineage>
        <taxon>Eukaryota</taxon>
        <taxon>Fungi</taxon>
        <taxon>Dikarya</taxon>
        <taxon>Basidiomycota</taxon>
        <taxon>Agaricomycotina</taxon>
        <taxon>Agaricomycetes</taxon>
        <taxon>Agaricomycetidae</taxon>
        <taxon>Agaricales</taxon>
        <taxon>Marasmiineae</taxon>
        <taxon>Mycenaceae</taxon>
        <taxon>Favolaschia</taxon>
    </lineage>
</organism>
<feature type="transmembrane region" description="Helical" evidence="1">
    <location>
        <begin position="49"/>
        <end position="71"/>
    </location>
</feature>
<gene>
    <name evidence="2" type="ORF">R3P38DRAFT_29917</name>
</gene>
<dbReference type="EMBL" id="JAWWNJ010000001">
    <property type="protein sequence ID" value="KAK7064208.1"/>
    <property type="molecule type" value="Genomic_DNA"/>
</dbReference>
<accession>A0AAW0EJ10</accession>
<feature type="transmembrane region" description="Helical" evidence="1">
    <location>
        <begin position="119"/>
        <end position="140"/>
    </location>
</feature>
<dbReference type="Proteomes" id="UP001362999">
    <property type="component" value="Unassembled WGS sequence"/>
</dbReference>
<feature type="transmembrane region" description="Helical" evidence="1">
    <location>
        <begin position="161"/>
        <end position="187"/>
    </location>
</feature>
<comment type="caution">
    <text evidence="2">The sequence shown here is derived from an EMBL/GenBank/DDBJ whole genome shotgun (WGS) entry which is preliminary data.</text>
</comment>
<keyword evidence="1" id="KW-0812">Transmembrane</keyword>